<evidence type="ECO:0000256" key="1">
    <source>
        <dbReference type="SAM" id="Coils"/>
    </source>
</evidence>
<dbReference type="SUPFAM" id="SSF51261">
    <property type="entry name" value="Duplicated hybrid motif"/>
    <property type="match status" value="1"/>
</dbReference>
<dbReference type="Pfam" id="PF01551">
    <property type="entry name" value="Peptidase_M23"/>
    <property type="match status" value="1"/>
</dbReference>
<keyword evidence="1" id="KW-0175">Coiled coil</keyword>
<name>A0A2S0X0A8_9MICO</name>
<feature type="coiled-coil region" evidence="1">
    <location>
        <begin position="15"/>
        <end position="77"/>
    </location>
</feature>
<sequence length="373" mass="38817">MQAAKANTAAGAAAVEQVVALIAELEANVEFTRAEAERRTDELFVAQQKYDEAVIRADQIQAQADASAAEAQAAESNAGQVAAQLYRSGGGDVGVNLFLDAGNAQATETLLSKLGSMEKMVERTSSIYDRAQEKKNTAQALSGQAEVAQAEREKLRIAAEEALVAAQEAQAAAEAALAESQAKKIELDAQLAFLKDTEAKTAAAYQEGERIKQEEERKRREEAARSGSPGGVASSGWAKPAGGRITGDFGPRSPICAGSGCSGDFHYAVDLGTGCSAPIYAANSGVVRFSGYSGTYGNYIQIDHGGGIWTGYAHIRDGGRFVGAGAWVDAGQNIASSGTTGASDGCHLHFEVYSGGGRIDPQPFMANRGVNLG</sequence>
<dbReference type="InterPro" id="IPR011055">
    <property type="entry name" value="Dup_hybrid_motif"/>
</dbReference>
<evidence type="ECO:0000256" key="2">
    <source>
        <dbReference type="SAM" id="MobiDB-lite"/>
    </source>
</evidence>
<evidence type="ECO:0000313" key="5">
    <source>
        <dbReference type="Proteomes" id="UP000244729"/>
    </source>
</evidence>
<evidence type="ECO:0000259" key="3">
    <source>
        <dbReference type="Pfam" id="PF01551"/>
    </source>
</evidence>
<feature type="region of interest" description="Disordered" evidence="2">
    <location>
        <begin position="204"/>
        <end position="244"/>
    </location>
</feature>
<dbReference type="Gene3D" id="2.70.70.10">
    <property type="entry name" value="Glucose Permease (Domain IIA)"/>
    <property type="match status" value="1"/>
</dbReference>
<dbReference type="Proteomes" id="UP000244729">
    <property type="component" value="Chromosome"/>
</dbReference>
<evidence type="ECO:0000313" key="4">
    <source>
        <dbReference type="EMBL" id="AWB96962.1"/>
    </source>
</evidence>
<dbReference type="CDD" id="cd12797">
    <property type="entry name" value="M23_peptidase"/>
    <property type="match status" value="1"/>
</dbReference>
<dbReference type="InterPro" id="IPR016047">
    <property type="entry name" value="M23ase_b-sheet_dom"/>
</dbReference>
<dbReference type="KEGG" id="agm:DCE93_11885"/>
<organism evidence="4 5">
    <name type="scientific">Agromyces badenianii</name>
    <dbReference type="NCBI Taxonomy" id="2080742"/>
    <lineage>
        <taxon>Bacteria</taxon>
        <taxon>Bacillati</taxon>
        <taxon>Actinomycetota</taxon>
        <taxon>Actinomycetes</taxon>
        <taxon>Micrococcales</taxon>
        <taxon>Microbacteriaceae</taxon>
        <taxon>Agromyces</taxon>
    </lineage>
</organism>
<gene>
    <name evidence="4" type="ORF">DCE93_11885</name>
</gene>
<feature type="domain" description="M23ase beta-sheet core" evidence="3">
    <location>
        <begin position="265"/>
        <end position="361"/>
    </location>
</feature>
<feature type="compositionally biased region" description="Basic and acidic residues" evidence="2">
    <location>
        <begin position="207"/>
        <end position="224"/>
    </location>
</feature>
<reference evidence="4 5" key="1">
    <citation type="submission" date="2018-04" db="EMBL/GenBank/DDBJ databases">
        <authorList>
            <person name="Li J."/>
        </authorList>
    </citation>
    <scope>NUCLEOTIDE SEQUENCE [LARGE SCALE GENOMIC DNA]</scope>
    <source>
        <strain evidence="5">30A</strain>
    </source>
</reference>
<dbReference type="InterPro" id="IPR050570">
    <property type="entry name" value="Cell_wall_metabolism_enzyme"/>
</dbReference>
<proteinExistence type="predicted"/>
<dbReference type="EMBL" id="CP028913">
    <property type="protein sequence ID" value="AWB96962.1"/>
    <property type="molecule type" value="Genomic_DNA"/>
</dbReference>
<dbReference type="GO" id="GO:0004222">
    <property type="term" value="F:metalloendopeptidase activity"/>
    <property type="evidence" value="ECO:0007669"/>
    <property type="project" value="TreeGrafter"/>
</dbReference>
<feature type="coiled-coil region" evidence="1">
    <location>
        <begin position="131"/>
        <end position="197"/>
    </location>
</feature>
<protein>
    <submittedName>
        <fullName evidence="4">Peptidase M23</fullName>
    </submittedName>
</protein>
<dbReference type="AlphaFoldDB" id="A0A2S0X0A8"/>
<dbReference type="OrthoDB" id="1099523at2"/>
<keyword evidence="5" id="KW-1185">Reference proteome</keyword>
<dbReference type="PANTHER" id="PTHR21666:SF270">
    <property type="entry name" value="MUREIN HYDROLASE ACTIVATOR ENVC"/>
    <property type="match status" value="1"/>
</dbReference>
<accession>A0A2S0X0A8</accession>
<dbReference type="PANTHER" id="PTHR21666">
    <property type="entry name" value="PEPTIDASE-RELATED"/>
    <property type="match status" value="1"/>
</dbReference>